<dbReference type="InterPro" id="IPR058240">
    <property type="entry name" value="rSAM_sf"/>
</dbReference>
<gene>
    <name evidence="6" type="primary">mqnE</name>
    <name evidence="10" type="ordered locus">Acid_1309</name>
</gene>
<dbReference type="AlphaFoldDB" id="Q02DC8"/>
<protein>
    <recommendedName>
        <fullName evidence="6">Aminodeoxyfutalosine synthase</fullName>
        <shortName evidence="6">AFL synthase</shortName>
        <shortName evidence="6">Aminofutalosine synthase</shortName>
        <ecNumber evidence="6">2.5.1.120</ecNumber>
    </recommendedName>
    <alternativeName>
        <fullName evidence="6">Menaquinone biosynthetic enzyme MqnE</fullName>
    </alternativeName>
</protein>
<dbReference type="SFLD" id="SFLDG01389">
    <property type="entry name" value="menaquinone_synthsis_involved"/>
    <property type="match status" value="2"/>
</dbReference>
<evidence type="ECO:0000313" key="10">
    <source>
        <dbReference type="EMBL" id="ABJ82302.1"/>
    </source>
</evidence>
<dbReference type="GO" id="GO:0009234">
    <property type="term" value="P:menaquinone biosynthetic process"/>
    <property type="evidence" value="ECO:0007669"/>
    <property type="project" value="UniProtKB-UniRule"/>
</dbReference>
<keyword evidence="2 6" id="KW-0949">S-adenosyl-L-methionine</keyword>
<dbReference type="SUPFAM" id="SSF102114">
    <property type="entry name" value="Radical SAM enzymes"/>
    <property type="match status" value="1"/>
</dbReference>
<sequence length="372" mass="42535">MQVVFDDPLLTPIRAKVEAGERLSYDDGVTLYRSNDILAIGYMANLVRERLHGSKTYFNVNRHINPTDVCVASCRLCAFGKRVRDPKAYTMSLEEVWHKAGEGWSEAVTEFHIVGGLHPELTLDWFCEMLRGLKQRFPQVHLKAFTMVEIAYLAKRQKISIRETLERLRDAGMDSLPGGGAEIFNERVRRIICDHKIDGNEWLETARIAHQLGLRSNCTMLYGHLENDEDRADHLVRLRTLQDETNGFVTYIPLAFHPDNTPLQHIPKTTGFNDIKNIAVARLMLDNIPHIKAYWVMMTPRIAQIALKFGADDLDGTIVEERIYHDAGATTQQGLRRNELLALIRKAGREPIERDTLYRPVTRTESTFTVLV</sequence>
<evidence type="ECO:0000256" key="2">
    <source>
        <dbReference type="ARBA" id="ARBA00022691"/>
    </source>
</evidence>
<dbReference type="HOGENOM" id="CLU_040406_1_0_0"/>
<evidence type="ECO:0000256" key="5">
    <source>
        <dbReference type="ARBA" id="ARBA00023014"/>
    </source>
</evidence>
<dbReference type="SMART" id="SM00729">
    <property type="entry name" value="Elp3"/>
    <property type="match status" value="1"/>
</dbReference>
<dbReference type="InterPro" id="IPR022432">
    <property type="entry name" value="MqnE"/>
</dbReference>
<evidence type="ECO:0000259" key="9">
    <source>
        <dbReference type="PROSITE" id="PS51918"/>
    </source>
</evidence>
<comment type="function">
    <text evidence="6">Radical SAM enzyme that catalyzes the addition of the adenosyl radical to the double bond of 3-[(1-carboxyvinyl)oxy]benzoate, leading to aminodeoxyfutalosine (AFL), a key intermediate in the formation of menaquinone (MK, vitamin K2) from chorismate.</text>
</comment>
<dbReference type="InterPro" id="IPR020050">
    <property type="entry name" value="FO_synthase_su2"/>
</dbReference>
<dbReference type="EMBL" id="CP000473">
    <property type="protein sequence ID" value="ABJ82302.1"/>
    <property type="molecule type" value="Genomic_DNA"/>
</dbReference>
<dbReference type="GO" id="GO:0044689">
    <property type="term" value="F:7,8-didemethyl-8-hydroxy-5-deazariboflavin synthase activity"/>
    <property type="evidence" value="ECO:0007669"/>
    <property type="project" value="TreeGrafter"/>
</dbReference>
<evidence type="ECO:0000256" key="3">
    <source>
        <dbReference type="ARBA" id="ARBA00022723"/>
    </source>
</evidence>
<dbReference type="EC" id="2.5.1.120" evidence="6"/>
<evidence type="ECO:0000256" key="6">
    <source>
        <dbReference type="HAMAP-Rule" id="MF_00993"/>
    </source>
</evidence>
<dbReference type="SFLD" id="SFLDG01064">
    <property type="entry name" value="F420__menaquinone_cofactor_bio"/>
    <property type="match status" value="2"/>
</dbReference>
<evidence type="ECO:0000256" key="4">
    <source>
        <dbReference type="ARBA" id="ARBA00023004"/>
    </source>
</evidence>
<evidence type="ECO:0000256" key="1">
    <source>
        <dbReference type="ARBA" id="ARBA00022485"/>
    </source>
</evidence>
<dbReference type="KEGG" id="sus:Acid_1309"/>
<evidence type="ECO:0000256" key="8">
    <source>
        <dbReference type="PIRSR" id="PIRSR004762-2"/>
    </source>
</evidence>
<keyword evidence="1 6" id="KW-0004">4Fe-4S</keyword>
<keyword evidence="6" id="KW-0808">Transferase</keyword>
<keyword evidence="6" id="KW-0474">Menaquinone biosynthesis</keyword>
<dbReference type="InterPro" id="IPR045567">
    <property type="entry name" value="CofH/MnqC-like_C"/>
</dbReference>
<dbReference type="InParanoid" id="Q02DC8"/>
<dbReference type="STRING" id="234267.Acid_1309"/>
<organism evidence="10">
    <name type="scientific">Solibacter usitatus (strain Ellin6076)</name>
    <dbReference type="NCBI Taxonomy" id="234267"/>
    <lineage>
        <taxon>Bacteria</taxon>
        <taxon>Pseudomonadati</taxon>
        <taxon>Acidobacteriota</taxon>
        <taxon>Terriglobia</taxon>
        <taxon>Bryobacterales</taxon>
        <taxon>Solibacteraceae</taxon>
        <taxon>Candidatus Solibacter</taxon>
    </lineage>
</organism>
<comment type="catalytic activity">
    <reaction evidence="6">
        <text>3-[(1-carboxyvinyl)-oxy]benzoate + S-adenosyl-L-methionine + H2O = 6-amino-6-deoxyfutalosine + hydrogencarbonate + L-methionine + H(+)</text>
        <dbReference type="Rhea" id="RHEA:33075"/>
        <dbReference type="ChEBI" id="CHEBI:15377"/>
        <dbReference type="ChEBI" id="CHEBI:15378"/>
        <dbReference type="ChEBI" id="CHEBI:17544"/>
        <dbReference type="ChEBI" id="CHEBI:57844"/>
        <dbReference type="ChEBI" id="CHEBI:59789"/>
        <dbReference type="ChEBI" id="CHEBI:64286"/>
        <dbReference type="ChEBI" id="CHEBI:76981"/>
        <dbReference type="EC" id="2.5.1.120"/>
    </reaction>
</comment>
<dbReference type="GO" id="GO:0005506">
    <property type="term" value="F:iron ion binding"/>
    <property type="evidence" value="ECO:0007669"/>
    <property type="project" value="UniProtKB-UniRule"/>
</dbReference>
<accession>Q02DC8</accession>
<feature type="binding site" evidence="8">
    <location>
        <position position="182"/>
    </location>
    <ligand>
        <name>S-adenosyl-L-methionine</name>
        <dbReference type="ChEBI" id="CHEBI:59789"/>
    </ligand>
</feature>
<dbReference type="PROSITE" id="PS51918">
    <property type="entry name" value="RADICAL_SAM"/>
    <property type="match status" value="1"/>
</dbReference>
<dbReference type="InterPro" id="IPR006638">
    <property type="entry name" value="Elp3/MiaA/NifB-like_rSAM"/>
</dbReference>
<keyword evidence="5 6" id="KW-0411">Iron-sulfur</keyword>
<feature type="domain" description="Radical SAM core" evidence="9">
    <location>
        <begin position="56"/>
        <end position="289"/>
    </location>
</feature>
<dbReference type="PANTHER" id="PTHR43076:SF7">
    <property type="entry name" value="AMINODEOXYFUTALOSINE SYNTHASE"/>
    <property type="match status" value="1"/>
</dbReference>
<dbReference type="NCBIfam" id="TIGR00423">
    <property type="entry name" value="CofH family radical SAM protein"/>
    <property type="match status" value="1"/>
</dbReference>
<dbReference type="PANTHER" id="PTHR43076">
    <property type="entry name" value="FO SYNTHASE (COFH)"/>
    <property type="match status" value="1"/>
</dbReference>
<dbReference type="CDD" id="cd01335">
    <property type="entry name" value="Radical_SAM"/>
    <property type="match status" value="1"/>
</dbReference>
<name>Q02DC8_SOLUE</name>
<dbReference type="SFLD" id="SFLDF00342">
    <property type="entry name" value="cyclic_dehypoxanthine_futalosi"/>
    <property type="match status" value="1"/>
</dbReference>
<dbReference type="OrthoDB" id="9802027at2"/>
<dbReference type="PIRSF" id="PIRSF004762">
    <property type="entry name" value="CHP00423"/>
    <property type="match status" value="1"/>
</dbReference>
<dbReference type="UniPathway" id="UPA00079"/>
<comment type="cofactor">
    <cofactor evidence="6 7">
        <name>[4Fe-4S] cluster</name>
        <dbReference type="ChEBI" id="CHEBI:49883"/>
    </cofactor>
    <text evidence="6 7">Binds 1 [4Fe-4S] cluster. The cluster is coordinated with 3 cysteines and an exchangeable S-adenosyl-L-methionine.</text>
</comment>
<dbReference type="SFLD" id="SFLDF00343">
    <property type="entry name" value="aminofutalosine_synthase_(mqnE"/>
    <property type="match status" value="1"/>
</dbReference>
<keyword evidence="4 6" id="KW-0408">Iron</keyword>
<dbReference type="SFLD" id="SFLDS00029">
    <property type="entry name" value="Radical_SAM"/>
    <property type="match status" value="2"/>
</dbReference>
<dbReference type="HAMAP" id="MF_00993">
    <property type="entry name" value="MqnE"/>
    <property type="match status" value="1"/>
</dbReference>
<dbReference type="GO" id="GO:0102573">
    <property type="term" value="F:aminodeoxyfutalosine synthase activity"/>
    <property type="evidence" value="ECO:0007669"/>
    <property type="project" value="UniProtKB-EC"/>
</dbReference>
<dbReference type="Pfam" id="PF19288">
    <property type="entry name" value="CofH_C"/>
    <property type="match status" value="1"/>
</dbReference>
<dbReference type="NCBIfam" id="TIGR03700">
    <property type="entry name" value="mena_SCO4494"/>
    <property type="match status" value="1"/>
</dbReference>
<dbReference type="Pfam" id="PF04055">
    <property type="entry name" value="Radical_SAM"/>
    <property type="match status" value="1"/>
</dbReference>
<feature type="binding site" evidence="6 7">
    <location>
        <position position="77"/>
    </location>
    <ligand>
        <name>[4Fe-4S] cluster</name>
        <dbReference type="ChEBI" id="CHEBI:49883"/>
        <note>4Fe-4S-S-AdoMet</note>
    </ligand>
</feature>
<feature type="binding site" evidence="6 7">
    <location>
        <position position="74"/>
    </location>
    <ligand>
        <name>[4Fe-4S] cluster</name>
        <dbReference type="ChEBI" id="CHEBI:49883"/>
        <note>4Fe-4S-S-AdoMet</note>
    </ligand>
</feature>
<comment type="similarity">
    <text evidence="6">Belongs to the radical SAM superfamily. MqnE family.</text>
</comment>
<dbReference type="InterPro" id="IPR007197">
    <property type="entry name" value="rSAM"/>
</dbReference>
<dbReference type="eggNOG" id="COG1060">
    <property type="taxonomic scope" value="Bacteria"/>
</dbReference>
<dbReference type="Gene3D" id="3.20.20.70">
    <property type="entry name" value="Aldolase class I"/>
    <property type="match status" value="1"/>
</dbReference>
<proteinExistence type="inferred from homology"/>
<feature type="binding site" evidence="6 7">
    <location>
        <position position="70"/>
    </location>
    <ligand>
        <name>[4Fe-4S] cluster</name>
        <dbReference type="ChEBI" id="CHEBI:49883"/>
        <note>4Fe-4S-S-AdoMet</note>
    </ligand>
</feature>
<keyword evidence="3 6" id="KW-0479">Metal-binding</keyword>
<dbReference type="InterPro" id="IPR034405">
    <property type="entry name" value="F420"/>
</dbReference>
<evidence type="ECO:0000256" key="7">
    <source>
        <dbReference type="PIRSR" id="PIRSR004762-1"/>
    </source>
</evidence>
<reference evidence="10" key="1">
    <citation type="submission" date="2006-10" db="EMBL/GenBank/DDBJ databases">
        <title>Complete sequence of Solibacter usitatus Ellin6076.</title>
        <authorList>
            <consortium name="US DOE Joint Genome Institute"/>
            <person name="Copeland A."/>
            <person name="Lucas S."/>
            <person name="Lapidus A."/>
            <person name="Barry K."/>
            <person name="Detter J.C."/>
            <person name="Glavina del Rio T."/>
            <person name="Hammon N."/>
            <person name="Israni S."/>
            <person name="Dalin E."/>
            <person name="Tice H."/>
            <person name="Pitluck S."/>
            <person name="Thompson L.S."/>
            <person name="Brettin T."/>
            <person name="Bruce D."/>
            <person name="Han C."/>
            <person name="Tapia R."/>
            <person name="Gilna P."/>
            <person name="Schmutz J."/>
            <person name="Larimer F."/>
            <person name="Land M."/>
            <person name="Hauser L."/>
            <person name="Kyrpides N."/>
            <person name="Mikhailova N."/>
            <person name="Janssen P.H."/>
            <person name="Kuske C.R."/>
            <person name="Richardson P."/>
        </authorList>
    </citation>
    <scope>NUCLEOTIDE SEQUENCE</scope>
    <source>
        <strain evidence="10">Ellin6076</strain>
    </source>
</reference>
<dbReference type="GO" id="GO:0051539">
    <property type="term" value="F:4 iron, 4 sulfur cluster binding"/>
    <property type="evidence" value="ECO:0007669"/>
    <property type="project" value="UniProtKB-KW"/>
</dbReference>
<comment type="pathway">
    <text evidence="6">Quinol/quinone metabolism; menaquinone biosynthesis.</text>
</comment>
<dbReference type="InterPro" id="IPR013785">
    <property type="entry name" value="Aldolase_TIM"/>
</dbReference>